<name>V9DMT4_9EURO</name>
<dbReference type="RefSeq" id="XP_008721702.1">
    <property type="nucleotide sequence ID" value="XM_008723480.1"/>
</dbReference>
<feature type="region of interest" description="Disordered" evidence="2">
    <location>
        <begin position="28"/>
        <end position="62"/>
    </location>
</feature>
<dbReference type="HOGENOM" id="CLU_1906513_0_0_1"/>
<evidence type="ECO:0000256" key="1">
    <source>
        <dbReference type="SAM" id="Coils"/>
    </source>
</evidence>
<dbReference type="AlphaFoldDB" id="V9DMT4"/>
<feature type="compositionally biased region" description="Basic and acidic residues" evidence="2">
    <location>
        <begin position="41"/>
        <end position="62"/>
    </location>
</feature>
<organism evidence="3 4">
    <name type="scientific">Cladophialophora carrionii CBS 160.54</name>
    <dbReference type="NCBI Taxonomy" id="1279043"/>
    <lineage>
        <taxon>Eukaryota</taxon>
        <taxon>Fungi</taxon>
        <taxon>Dikarya</taxon>
        <taxon>Ascomycota</taxon>
        <taxon>Pezizomycotina</taxon>
        <taxon>Eurotiomycetes</taxon>
        <taxon>Chaetothyriomycetidae</taxon>
        <taxon>Chaetothyriales</taxon>
        <taxon>Herpotrichiellaceae</taxon>
        <taxon>Cladophialophora</taxon>
    </lineage>
</organism>
<dbReference type="GeneID" id="19978570"/>
<proteinExistence type="predicted"/>
<evidence type="ECO:0000313" key="4">
    <source>
        <dbReference type="Proteomes" id="UP000030678"/>
    </source>
</evidence>
<reference evidence="3 4" key="1">
    <citation type="submission" date="2013-03" db="EMBL/GenBank/DDBJ databases">
        <title>The Genome Sequence of Cladophialophora carrionii CBS 160.54.</title>
        <authorList>
            <consortium name="The Broad Institute Genomics Platform"/>
            <person name="Cuomo C."/>
            <person name="de Hoog S."/>
            <person name="Gorbushina A."/>
            <person name="Walker B."/>
            <person name="Young S.K."/>
            <person name="Zeng Q."/>
            <person name="Gargeya S."/>
            <person name="Fitzgerald M."/>
            <person name="Haas B."/>
            <person name="Abouelleil A."/>
            <person name="Allen A.W."/>
            <person name="Alvarado L."/>
            <person name="Arachchi H.M."/>
            <person name="Berlin A.M."/>
            <person name="Chapman S.B."/>
            <person name="Gainer-Dewar J."/>
            <person name="Goldberg J."/>
            <person name="Griggs A."/>
            <person name="Gujja S."/>
            <person name="Hansen M."/>
            <person name="Howarth C."/>
            <person name="Imamovic A."/>
            <person name="Ireland A."/>
            <person name="Larimer J."/>
            <person name="McCowan C."/>
            <person name="Murphy C."/>
            <person name="Pearson M."/>
            <person name="Poon T.W."/>
            <person name="Priest M."/>
            <person name="Roberts A."/>
            <person name="Saif S."/>
            <person name="Shea T."/>
            <person name="Sisk P."/>
            <person name="Sykes S."/>
            <person name="Wortman J."/>
            <person name="Nusbaum C."/>
            <person name="Birren B."/>
        </authorList>
    </citation>
    <scope>NUCLEOTIDE SEQUENCE [LARGE SCALE GENOMIC DNA]</scope>
    <source>
        <strain evidence="3 4">CBS 160.54</strain>
    </source>
</reference>
<gene>
    <name evidence="3" type="ORF">G647_00077</name>
</gene>
<accession>V9DMT4</accession>
<sequence>MKKVLRKPTKNAIVRGVRVPKAKITRFERRQRLKASTANRDQIRVQQEDLSRPQRQGDDHTKALEVDVTNLQQNHGVSPGARDTTIPLQQQIIEQQQQEIVKLKQELADFNVADLYLRLNKGMAQPQLHGPHG</sequence>
<evidence type="ECO:0000313" key="3">
    <source>
        <dbReference type="EMBL" id="ETI27628.1"/>
    </source>
</evidence>
<dbReference type="Proteomes" id="UP000030678">
    <property type="component" value="Unassembled WGS sequence"/>
</dbReference>
<evidence type="ECO:0000256" key="2">
    <source>
        <dbReference type="SAM" id="MobiDB-lite"/>
    </source>
</evidence>
<dbReference type="VEuPathDB" id="FungiDB:G647_00077"/>
<keyword evidence="1" id="KW-0175">Coiled coil</keyword>
<protein>
    <submittedName>
        <fullName evidence="3">Uncharacterized protein</fullName>
    </submittedName>
</protein>
<feature type="coiled-coil region" evidence="1">
    <location>
        <begin position="86"/>
        <end position="113"/>
    </location>
</feature>
<dbReference type="EMBL" id="KB822697">
    <property type="protein sequence ID" value="ETI27628.1"/>
    <property type="molecule type" value="Genomic_DNA"/>
</dbReference>